<dbReference type="InterPro" id="IPR033443">
    <property type="entry name" value="PROP1-like_PPR_dom"/>
</dbReference>
<feature type="repeat" description="PPR" evidence="2">
    <location>
        <begin position="526"/>
        <end position="560"/>
    </location>
</feature>
<evidence type="ECO:0000256" key="1">
    <source>
        <dbReference type="ARBA" id="ARBA00022737"/>
    </source>
</evidence>
<dbReference type="NCBIfam" id="TIGR00756">
    <property type="entry name" value="PPR"/>
    <property type="match status" value="8"/>
</dbReference>
<keyword evidence="1" id="KW-0677">Repeat</keyword>
<evidence type="ECO:0000256" key="3">
    <source>
        <dbReference type="SAM" id="MobiDB-lite"/>
    </source>
</evidence>
<protein>
    <recommendedName>
        <fullName evidence="4">PROP1-like PPR domain-containing protein</fullName>
    </recommendedName>
</protein>
<feature type="repeat" description="PPR" evidence="2">
    <location>
        <begin position="491"/>
        <end position="525"/>
    </location>
</feature>
<dbReference type="SUPFAM" id="SSF47954">
    <property type="entry name" value="Cyclin-like"/>
    <property type="match status" value="1"/>
</dbReference>
<feature type="repeat" description="PPR" evidence="2">
    <location>
        <begin position="561"/>
        <end position="595"/>
    </location>
</feature>
<dbReference type="InterPro" id="IPR036915">
    <property type="entry name" value="Cyclin-like_sf"/>
</dbReference>
<reference evidence="5" key="1">
    <citation type="submission" date="2017-08" db="EMBL/GenBank/DDBJ databases">
        <authorList>
            <person name="Polle J.E."/>
            <person name="Barry K."/>
            <person name="Cushman J."/>
            <person name="Schmutz J."/>
            <person name="Tran D."/>
            <person name="Hathwaick L.T."/>
            <person name="Yim W.C."/>
            <person name="Jenkins J."/>
            <person name="Mckie-Krisberg Z.M."/>
            <person name="Prochnik S."/>
            <person name="Lindquist E."/>
            <person name="Dockter R.B."/>
            <person name="Adam C."/>
            <person name="Molina H."/>
            <person name="Bunkerborg J."/>
            <person name="Jin E."/>
            <person name="Buchheim M."/>
            <person name="Magnuson J."/>
        </authorList>
    </citation>
    <scope>NUCLEOTIDE SEQUENCE</scope>
    <source>
        <strain evidence="5">CCAP 19/18</strain>
    </source>
</reference>
<feature type="repeat" description="PPR" evidence="2">
    <location>
        <begin position="596"/>
        <end position="630"/>
    </location>
</feature>
<dbReference type="Pfam" id="PF13812">
    <property type="entry name" value="PPR_3"/>
    <property type="match status" value="2"/>
</dbReference>
<feature type="repeat" description="PPR" evidence="2">
    <location>
        <begin position="421"/>
        <end position="455"/>
    </location>
</feature>
<organism evidence="5 6">
    <name type="scientific">Dunaliella salina</name>
    <name type="common">Green alga</name>
    <name type="synonym">Protococcus salinus</name>
    <dbReference type="NCBI Taxonomy" id="3046"/>
    <lineage>
        <taxon>Eukaryota</taxon>
        <taxon>Viridiplantae</taxon>
        <taxon>Chlorophyta</taxon>
        <taxon>core chlorophytes</taxon>
        <taxon>Chlorophyceae</taxon>
        <taxon>CS clade</taxon>
        <taxon>Chlamydomonadales</taxon>
        <taxon>Dunaliellaceae</taxon>
        <taxon>Dunaliella</taxon>
    </lineage>
</organism>
<feature type="repeat" description="PPR" evidence="2">
    <location>
        <begin position="456"/>
        <end position="490"/>
    </location>
</feature>
<dbReference type="InterPro" id="IPR002885">
    <property type="entry name" value="PPR_rpt"/>
</dbReference>
<evidence type="ECO:0000259" key="4">
    <source>
        <dbReference type="Pfam" id="PF17177"/>
    </source>
</evidence>
<feature type="compositionally biased region" description="Polar residues" evidence="3">
    <location>
        <begin position="240"/>
        <end position="249"/>
    </location>
</feature>
<keyword evidence="6" id="KW-1185">Reference proteome</keyword>
<proteinExistence type="predicted"/>
<name>A0ABQ7GBT0_DUNSA</name>
<feature type="repeat" description="PPR" evidence="2">
    <location>
        <begin position="351"/>
        <end position="385"/>
    </location>
</feature>
<dbReference type="InterPro" id="IPR011990">
    <property type="entry name" value="TPR-like_helical_dom_sf"/>
</dbReference>
<evidence type="ECO:0000313" key="6">
    <source>
        <dbReference type="Proteomes" id="UP000815325"/>
    </source>
</evidence>
<dbReference type="PROSITE" id="PS51375">
    <property type="entry name" value="PPR"/>
    <property type="match status" value="8"/>
</dbReference>
<dbReference type="Proteomes" id="UP000815325">
    <property type="component" value="Unassembled WGS sequence"/>
</dbReference>
<dbReference type="Gene3D" id="1.25.40.10">
    <property type="entry name" value="Tetratricopeptide repeat domain"/>
    <property type="match status" value="3"/>
</dbReference>
<feature type="region of interest" description="Disordered" evidence="3">
    <location>
        <begin position="44"/>
        <end position="72"/>
    </location>
</feature>
<dbReference type="Pfam" id="PF17177">
    <property type="entry name" value="PPR_long"/>
    <property type="match status" value="1"/>
</dbReference>
<gene>
    <name evidence="5" type="ORF">DUNSADRAFT_12178</name>
</gene>
<evidence type="ECO:0000313" key="5">
    <source>
        <dbReference type="EMBL" id="KAF5832065.1"/>
    </source>
</evidence>
<feature type="repeat" description="PPR" evidence="2">
    <location>
        <begin position="386"/>
        <end position="420"/>
    </location>
</feature>
<dbReference type="SUPFAM" id="SSF48452">
    <property type="entry name" value="TPR-like"/>
    <property type="match status" value="1"/>
</dbReference>
<dbReference type="PANTHER" id="PTHR46862">
    <property type="entry name" value="OS07G0661900 PROTEIN"/>
    <property type="match status" value="1"/>
</dbReference>
<sequence length="1041" mass="112494">MSNFVEPPIVIPVVGGALAGGVDGSDAAAALSARLASCTLQATAEGADEDSSQHGHTDPTGGTSSPAQQPIVEAGGSGGGLFILPANYFSDLESVDFASGAPESSELFLRQQSQHQSLAGTVNSCGAPSSVFSLTSGDFGGAGGGHYSGASFSASGLSSTTSNVQVAEDGYSGEFGGFLSSSQLGLGGGGGQAQGQQHYPHSTRRRSEGQTPSNLSNSQHGAQHHHHYTHSSPPVPFPMPQQSASQRRNQGYRKLFQQVTKVSKGQKLTDSEPGAPYTDMTVEDILRIVFKLAPQESTIAAVEKGLYFLDSSATAALLKELSKQGQLKRAVDIFDWLRGLPAGHELSHLCDLYTYTTMISQCGSHQQLRRALELVAEMRSRGIECNVHTYSALMNVCIKANELDLGQDVYRQMLEEGIAPNLVTYNILIDVFVKRGQWEEAIKTLDRLEGQGIQAEVRTYNTVISACNKSGQPEHALQIYERMLAAGVKPSATTYTALISAYGRAGKIDNALEIFQDMIRRGCERNVITYSSLISACEKAGRWELALELFNKMHKENCKPNVVTYNSLIAACAHGGHWEKATEFFQLLQAQGCKPDSITFTALIAAFEKGGQWRRALKALEQMQASSCHPDAAVFNSMMEVLWQSGVIIAQVKALQLWSLANRNGQFRIYTNSRQESPMLQYSTVALTTGAAIVTILRWLVELRSKLLKDGPAFFRESVIMTLHKAKQSRSEQPSLVIYEALSSMLLGSGSPFRAQLLDHTITLDTTSAAMIAWLGSPSFAELVFLVQGGSIRRMSLDMVLSEDVAVAARCMDAFAAIRRLEDATVPNMAMYNAAVIQQRPQVVHLALKYGVAFAFREDTVYDGLMLFDRVMCCGVVFNPNLWPLCLCSCILLSARQGEAGGSPGWPNYESIALLTGFGAGALLAMEHNVRGWLRGDTSAISAQRVVQLYEERLGHYLQEFKPAHRTAKEMPALLVKAAASPACIGVRPSVLAAAVLAVLRSIKGIIPAWPVSLQLMTNYSLASGELPACMLHVESLLQSV</sequence>
<feature type="domain" description="PROP1-like PPR" evidence="4">
    <location>
        <begin position="355"/>
        <end position="507"/>
    </location>
</feature>
<dbReference type="EMBL" id="MU069900">
    <property type="protein sequence ID" value="KAF5832065.1"/>
    <property type="molecule type" value="Genomic_DNA"/>
</dbReference>
<dbReference type="PANTHER" id="PTHR46862:SF5">
    <property type="entry name" value="OS02G0170000 PROTEIN"/>
    <property type="match status" value="1"/>
</dbReference>
<feature type="region of interest" description="Disordered" evidence="3">
    <location>
        <begin position="182"/>
        <end position="250"/>
    </location>
</feature>
<accession>A0ABQ7GBT0</accession>
<evidence type="ECO:0000256" key="2">
    <source>
        <dbReference type="PROSITE-ProRule" id="PRU00708"/>
    </source>
</evidence>
<comment type="caution">
    <text evidence="5">The sequence shown here is derived from an EMBL/GenBank/DDBJ whole genome shotgun (WGS) entry which is preliminary data.</text>
</comment>